<accession>A0A6P4BK07</accession>
<dbReference type="PANTHER" id="PTHR33116">
    <property type="entry name" value="REVERSE TRANSCRIPTASE ZINC-BINDING DOMAIN-CONTAINING PROTEIN-RELATED-RELATED"/>
    <property type="match status" value="1"/>
</dbReference>
<protein>
    <submittedName>
        <fullName evidence="4">Uncharacterized protein LOC107464586</fullName>
    </submittedName>
</protein>
<evidence type="ECO:0000256" key="1">
    <source>
        <dbReference type="SAM" id="MobiDB-lite"/>
    </source>
</evidence>
<name>A0A6P4BK07_ARADU</name>
<dbReference type="PANTHER" id="PTHR33116:SF78">
    <property type="entry name" value="OS12G0587133 PROTEIN"/>
    <property type="match status" value="1"/>
</dbReference>
<dbReference type="KEGG" id="adu:107464586"/>
<dbReference type="Pfam" id="PF00078">
    <property type="entry name" value="RVT_1"/>
    <property type="match status" value="1"/>
</dbReference>
<feature type="compositionally biased region" description="Basic and acidic residues" evidence="1">
    <location>
        <begin position="7"/>
        <end position="20"/>
    </location>
</feature>
<evidence type="ECO:0000259" key="2">
    <source>
        <dbReference type="Pfam" id="PF00078"/>
    </source>
</evidence>
<dbReference type="GeneID" id="107464586"/>
<evidence type="ECO:0000313" key="4">
    <source>
        <dbReference type="RefSeq" id="XP_015938992.1"/>
    </source>
</evidence>
<keyword evidence="3" id="KW-1185">Reference proteome</keyword>
<dbReference type="AlphaFoldDB" id="A0A6P4BK07"/>
<dbReference type="InterPro" id="IPR000477">
    <property type="entry name" value="RT_dom"/>
</dbReference>
<feature type="domain" description="Reverse transcriptase" evidence="2">
    <location>
        <begin position="116"/>
        <end position="231"/>
    </location>
</feature>
<reference evidence="4" key="2">
    <citation type="submission" date="2025-08" db="UniProtKB">
        <authorList>
            <consortium name="RefSeq"/>
        </authorList>
    </citation>
    <scope>IDENTIFICATION</scope>
    <source>
        <tissue evidence="4">Whole plant</tissue>
    </source>
</reference>
<dbReference type="Proteomes" id="UP000515211">
    <property type="component" value="Chromosome 9"/>
</dbReference>
<dbReference type="RefSeq" id="XP_015938992.1">
    <property type="nucleotide sequence ID" value="XM_016083506.1"/>
</dbReference>
<proteinExistence type="predicted"/>
<feature type="region of interest" description="Disordered" evidence="1">
    <location>
        <begin position="1"/>
        <end position="22"/>
    </location>
</feature>
<gene>
    <name evidence="4" type="primary">LOC107464586</name>
</gene>
<sequence length="423" mass="49191">MPAPLTEKQRPDAQLRDGGDAHPSVWIQKQCHKPRVTTGATKMNQGKLERRRRGCDPWRCYQRRVKLQDSFKAEDRRKGRRDEKRGLGLDADENEIWTNNKHDFFNIVGDNNNYDPLSLFLFVLVVDVLNRMIREAVRNGRISPLLVGRDNIELSHLKFADDTILFCSSDEETARNYKRLLRCFEMMSDLSINFEKSNLILVNCSQEWARQMCQLLDSQEAALPVRYLGISLGANSRLVKTWKPVINKVEEKLSLWKGRVLSKAGKLVLIKWVINSLSIYYLSLYKMPKAVARKIISMQKRFFWGKDDRRPGMAPVKWEMIQAPKKLGGLGVGDAVVRNAALLFEWWWRFSKEECTLWKKIVCSCNNLNLNHLLPSQKLPERGGPWRDICQLQIEEQHVRQKMIDGLTMEVGDGRSTRFWKDT</sequence>
<evidence type="ECO:0000313" key="3">
    <source>
        <dbReference type="Proteomes" id="UP000515211"/>
    </source>
</evidence>
<organism evidence="3 4">
    <name type="scientific">Arachis duranensis</name>
    <name type="common">Wild peanut</name>
    <dbReference type="NCBI Taxonomy" id="130453"/>
    <lineage>
        <taxon>Eukaryota</taxon>
        <taxon>Viridiplantae</taxon>
        <taxon>Streptophyta</taxon>
        <taxon>Embryophyta</taxon>
        <taxon>Tracheophyta</taxon>
        <taxon>Spermatophyta</taxon>
        <taxon>Magnoliopsida</taxon>
        <taxon>eudicotyledons</taxon>
        <taxon>Gunneridae</taxon>
        <taxon>Pentapetalae</taxon>
        <taxon>rosids</taxon>
        <taxon>fabids</taxon>
        <taxon>Fabales</taxon>
        <taxon>Fabaceae</taxon>
        <taxon>Papilionoideae</taxon>
        <taxon>50 kb inversion clade</taxon>
        <taxon>dalbergioids sensu lato</taxon>
        <taxon>Dalbergieae</taxon>
        <taxon>Pterocarpus clade</taxon>
        <taxon>Arachis</taxon>
    </lineage>
</organism>
<reference evidence="3" key="1">
    <citation type="journal article" date="2016" name="Nat. Genet.">
        <title>The genome sequences of Arachis duranensis and Arachis ipaensis, the diploid ancestors of cultivated peanut.</title>
        <authorList>
            <person name="Bertioli D.J."/>
            <person name="Cannon S.B."/>
            <person name="Froenicke L."/>
            <person name="Huang G."/>
            <person name="Farmer A.D."/>
            <person name="Cannon E.K."/>
            <person name="Liu X."/>
            <person name="Gao D."/>
            <person name="Clevenger J."/>
            <person name="Dash S."/>
            <person name="Ren L."/>
            <person name="Moretzsohn M.C."/>
            <person name="Shirasawa K."/>
            <person name="Huang W."/>
            <person name="Vidigal B."/>
            <person name="Abernathy B."/>
            <person name="Chu Y."/>
            <person name="Niederhuth C.E."/>
            <person name="Umale P."/>
            <person name="Araujo A.C."/>
            <person name="Kozik A."/>
            <person name="Kim K.D."/>
            <person name="Burow M.D."/>
            <person name="Varshney R.K."/>
            <person name="Wang X."/>
            <person name="Zhang X."/>
            <person name="Barkley N."/>
            <person name="Guimaraes P.M."/>
            <person name="Isobe S."/>
            <person name="Guo B."/>
            <person name="Liao B."/>
            <person name="Stalker H.T."/>
            <person name="Schmitz R.J."/>
            <person name="Scheffler B.E."/>
            <person name="Leal-Bertioli S.C."/>
            <person name="Xun X."/>
            <person name="Jackson S.A."/>
            <person name="Michelmore R."/>
            <person name="Ozias-Akins P."/>
        </authorList>
    </citation>
    <scope>NUCLEOTIDE SEQUENCE [LARGE SCALE GENOMIC DNA]</scope>
    <source>
        <strain evidence="3">cv. V14167</strain>
    </source>
</reference>